<sequence>MVLTMPQALAQVSQYAVDTRSKLNTTTTQRRNAIYNSFGQERSITLTPNVPGVLYLPITTDISNFIRWNFKLVIRPIAGVTVNPTFTKFNIIFDGLDVTNLFNAQWDLPKTTGIYPNKSMGDFYDIIKICNMLSDLDRDTMLNGGMHTFQIECDSFIDVTLLEFVSYSFISRHGQSVNDYTRSEMPGPANPGPVGGGGQLEEFRTPTFKTMALKSDLHSEKQSLEQQLDNLSGSRASQFIEAATINTRLAEIETEKQQIEQMEELQNGRKQIIE</sequence>
<name>A0A1W6JHJ4_9CAUD</name>
<reference evidence="2 3" key="1">
    <citation type="journal article" date="2017" name="Viruses">
        <title>Phage Biodiversity in Artisanal Cheese Wheys Reflects the Complexity of the Fermentation Process.</title>
        <authorList>
            <person name="Mahony J."/>
            <person name="Moscarelli A."/>
            <person name="Kelleher P."/>
            <person name="Lugli G.A."/>
            <person name="Ventura M."/>
            <person name="Settanni L."/>
            <person name="van Sinderen D."/>
        </authorList>
    </citation>
    <scope>NUCLEOTIDE SEQUENCE [LARGE SCALE GENOMIC DNA]</scope>
</reference>
<dbReference type="EMBL" id="KY554762">
    <property type="protein sequence ID" value="ARM65675.1"/>
    <property type="molecule type" value="Genomic_DNA"/>
</dbReference>
<evidence type="ECO:0000313" key="2">
    <source>
        <dbReference type="EMBL" id="ARM65675.1"/>
    </source>
</evidence>
<dbReference type="Proteomes" id="UP000224502">
    <property type="component" value="Segment"/>
</dbReference>
<keyword evidence="1" id="KW-0175">Coiled coil</keyword>
<gene>
    <name evidence="2" type="ORF">LW31_073</name>
</gene>
<proteinExistence type="predicted"/>
<accession>A0A1W6JHJ4</accession>
<protein>
    <submittedName>
        <fullName evidence="2">Structural protein</fullName>
    </submittedName>
</protein>
<evidence type="ECO:0000256" key="1">
    <source>
        <dbReference type="SAM" id="Coils"/>
    </source>
</evidence>
<feature type="coiled-coil region" evidence="1">
    <location>
        <begin position="214"/>
        <end position="265"/>
    </location>
</feature>
<evidence type="ECO:0000313" key="3">
    <source>
        <dbReference type="Proteomes" id="UP000224502"/>
    </source>
</evidence>
<organism evidence="2 3">
    <name type="scientific">Lactococcus phage LW31</name>
    <dbReference type="NCBI Taxonomy" id="1965478"/>
    <lineage>
        <taxon>Viruses</taxon>
        <taxon>Duplodnaviria</taxon>
        <taxon>Heunggongvirae</taxon>
        <taxon>Uroviricota</taxon>
        <taxon>Caudoviricetes</taxon>
        <taxon>Teubervirus</taxon>
        <taxon>Teubervirus LW31</taxon>
    </lineage>
</organism>
<keyword evidence="3" id="KW-1185">Reference proteome</keyword>